<name>A3UAB1_CROAH</name>
<dbReference type="STRING" id="216432.CA2559_11943"/>
<dbReference type="OrthoDB" id="1146847at2"/>
<dbReference type="KEGG" id="cat:CA2559_11943"/>
<evidence type="ECO:0008006" key="3">
    <source>
        <dbReference type="Google" id="ProtNLM"/>
    </source>
</evidence>
<evidence type="ECO:0000313" key="1">
    <source>
        <dbReference type="EMBL" id="EAP86747.1"/>
    </source>
</evidence>
<dbReference type="HOGENOM" id="CLU_045952_0_0_10"/>
<dbReference type="EMBL" id="CP002046">
    <property type="protein sequence ID" value="EAP86747.1"/>
    <property type="molecule type" value="Genomic_DNA"/>
</dbReference>
<evidence type="ECO:0000313" key="2">
    <source>
        <dbReference type="Proteomes" id="UP000002297"/>
    </source>
</evidence>
<dbReference type="Proteomes" id="UP000002297">
    <property type="component" value="Chromosome"/>
</dbReference>
<reference evidence="1 2" key="1">
    <citation type="journal article" date="2010" name="J. Bacteriol.">
        <title>The complete genome sequence of Croceibacter atlanticus HTCC2559T.</title>
        <authorList>
            <person name="Oh H.M."/>
            <person name="Kang I."/>
            <person name="Ferriera S."/>
            <person name="Giovannoni S.J."/>
            <person name="Cho J.C."/>
        </authorList>
    </citation>
    <scope>NUCLEOTIDE SEQUENCE [LARGE SCALE GENOMIC DNA]</scope>
    <source>
        <strain evidence="2">ATCC BAA-628 / HTCC2559 / KCTC 12090</strain>
    </source>
</reference>
<dbReference type="RefSeq" id="WP_013188128.1">
    <property type="nucleotide sequence ID" value="NC_014230.1"/>
</dbReference>
<keyword evidence="2" id="KW-1185">Reference proteome</keyword>
<sequence>MKLKHHSLLFSIFLCLISCKNEVLKVKDTPSAYIIGEIANPHNNYITILQTNGNADTIFLDEQNQFQYKFDSAASDIYWIKHFSESQLFFLEPGDSLGIYLNTEEFDESLSFSGEGSEKNNLLINTFLEDEYSVNFIKKSESYPPKEFKKISDSIYNNRIKELNRQHKKFKFSDNFYSFAKTSADYQYYFQNEQYVYLQNKYNRSNVFSNEFLSYRDSLNFNSKRFSKFYIYLRTLDTYVKNITAEQCVTTNSPDECYKESKLTNLRAKLVTVDSVIKEQSVKQRFIKRLGTEALLLSNTMENMMETMKLIHTVHPSVKNLDFFNNLADLQRSLFPGKSISSFIIQDIGGKKEPITNRVKSKTVIYFWNNNFSQRLTSKHHKINQIRLEHPEYKFIAVNTDLIGFEDWTKLLDNYNYNRNTEVRLVDAPFEPQLYTDLINKVIFIDEDGIIVSGDAILQDTNFEDKLDSFF</sequence>
<dbReference type="eggNOG" id="COG1225">
    <property type="taxonomic scope" value="Bacteria"/>
</dbReference>
<protein>
    <recommendedName>
        <fullName evidence="3">Thioredoxin domain-containing protein</fullName>
    </recommendedName>
</protein>
<dbReference type="GeneID" id="89454106"/>
<dbReference type="AlphaFoldDB" id="A3UAB1"/>
<gene>
    <name evidence="1" type="ordered locus">CA2559_11943</name>
</gene>
<organism evidence="1 2">
    <name type="scientific">Croceibacter atlanticus (strain ATCC BAA-628 / JCM 21780 / CIP 108009 / IAM 15332 / KCTC 12090 / HTCC2559)</name>
    <dbReference type="NCBI Taxonomy" id="216432"/>
    <lineage>
        <taxon>Bacteria</taxon>
        <taxon>Pseudomonadati</taxon>
        <taxon>Bacteroidota</taxon>
        <taxon>Flavobacteriia</taxon>
        <taxon>Flavobacteriales</taxon>
        <taxon>Flavobacteriaceae</taxon>
        <taxon>Croceibacter</taxon>
    </lineage>
</organism>
<accession>A3UAB1</accession>
<proteinExistence type="predicted"/>